<evidence type="ECO:0000256" key="2">
    <source>
        <dbReference type="RuleBase" id="RU362080"/>
    </source>
</evidence>
<protein>
    <recommendedName>
        <fullName evidence="2">Antitoxin</fullName>
    </recommendedName>
</protein>
<comment type="similarity">
    <text evidence="1 2">Belongs to the phD/YefM antitoxin family.</text>
</comment>
<sequence>MDALTFSYTRAHLADVMRSVNEDRAPVLVTTQRGKPVVIMSLDDYNALEETAYLLRNPKGAKRLLESIEQLRSGKGKGRDLIADDATEVL</sequence>
<reference evidence="3 4" key="1">
    <citation type="submission" date="2020-04" db="EMBL/GenBank/DDBJ databases">
        <title>Zoogloea sp. G-4-1-14 isolated from soil.</title>
        <authorList>
            <person name="Dahal R.H."/>
        </authorList>
    </citation>
    <scope>NUCLEOTIDE SEQUENCE [LARGE SCALE GENOMIC DNA]</scope>
    <source>
        <strain evidence="3 4">G-4-1-14</strain>
    </source>
</reference>
<dbReference type="RefSeq" id="WP_169143928.1">
    <property type="nucleotide sequence ID" value="NZ_JABBGA010000001.1"/>
</dbReference>
<dbReference type="InterPro" id="IPR051405">
    <property type="entry name" value="phD/YefM_antitoxin"/>
</dbReference>
<name>A0A848FYX9_9RHOO</name>
<dbReference type="InterPro" id="IPR036165">
    <property type="entry name" value="YefM-like_sf"/>
</dbReference>
<accession>A0A848FYX9</accession>
<gene>
    <name evidence="3" type="ORF">HHL15_00870</name>
</gene>
<keyword evidence="4" id="KW-1185">Reference proteome</keyword>
<dbReference type="Pfam" id="PF02604">
    <property type="entry name" value="PhdYeFM_antitox"/>
    <property type="match status" value="1"/>
</dbReference>
<dbReference type="SUPFAM" id="SSF143120">
    <property type="entry name" value="YefM-like"/>
    <property type="match status" value="1"/>
</dbReference>
<proteinExistence type="inferred from homology"/>
<dbReference type="NCBIfam" id="TIGR01552">
    <property type="entry name" value="phd_fam"/>
    <property type="match status" value="1"/>
</dbReference>
<evidence type="ECO:0000313" key="4">
    <source>
        <dbReference type="Proteomes" id="UP000580043"/>
    </source>
</evidence>
<organism evidence="3 4">
    <name type="scientific">Zoogloea dura</name>
    <dbReference type="NCBI Taxonomy" id="2728840"/>
    <lineage>
        <taxon>Bacteria</taxon>
        <taxon>Pseudomonadati</taxon>
        <taxon>Pseudomonadota</taxon>
        <taxon>Betaproteobacteria</taxon>
        <taxon>Rhodocyclales</taxon>
        <taxon>Zoogloeaceae</taxon>
        <taxon>Zoogloea</taxon>
    </lineage>
</organism>
<dbReference type="AlphaFoldDB" id="A0A848FYX9"/>
<dbReference type="InterPro" id="IPR006442">
    <property type="entry name" value="Antitoxin_Phd/YefM"/>
</dbReference>
<comment type="function">
    <text evidence="2">Antitoxin component of a type II toxin-antitoxin (TA) system.</text>
</comment>
<evidence type="ECO:0000313" key="3">
    <source>
        <dbReference type="EMBL" id="NML24284.1"/>
    </source>
</evidence>
<dbReference type="PANTHER" id="PTHR33713:SF6">
    <property type="entry name" value="ANTITOXIN YEFM"/>
    <property type="match status" value="1"/>
</dbReference>
<dbReference type="Proteomes" id="UP000580043">
    <property type="component" value="Unassembled WGS sequence"/>
</dbReference>
<dbReference type="PANTHER" id="PTHR33713">
    <property type="entry name" value="ANTITOXIN YAFN-RELATED"/>
    <property type="match status" value="1"/>
</dbReference>
<dbReference type="EMBL" id="JABBGA010000001">
    <property type="protein sequence ID" value="NML24284.1"/>
    <property type="molecule type" value="Genomic_DNA"/>
</dbReference>
<comment type="caution">
    <text evidence="3">The sequence shown here is derived from an EMBL/GenBank/DDBJ whole genome shotgun (WGS) entry which is preliminary data.</text>
</comment>
<dbReference type="Gene3D" id="6.10.250.330">
    <property type="match status" value="1"/>
</dbReference>
<dbReference type="Gene3D" id="3.40.1620.10">
    <property type="entry name" value="YefM-like domain"/>
    <property type="match status" value="1"/>
</dbReference>
<evidence type="ECO:0000256" key="1">
    <source>
        <dbReference type="ARBA" id="ARBA00009981"/>
    </source>
</evidence>